<feature type="compositionally biased region" description="Low complexity" evidence="2">
    <location>
        <begin position="342"/>
        <end position="360"/>
    </location>
</feature>
<feature type="compositionally biased region" description="Acidic residues" evidence="2">
    <location>
        <begin position="457"/>
        <end position="493"/>
    </location>
</feature>
<evidence type="ECO:0000256" key="2">
    <source>
        <dbReference type="SAM" id="MobiDB-lite"/>
    </source>
</evidence>
<accession>A0A914KRP5</accession>
<dbReference type="WBParaSite" id="Minc3s00067g03373">
    <property type="protein sequence ID" value="Minc3s00067g03373"/>
    <property type="gene ID" value="Minc3s00067g03373"/>
</dbReference>
<feature type="compositionally biased region" description="Basic and acidic residues" evidence="2">
    <location>
        <begin position="288"/>
        <end position="299"/>
    </location>
</feature>
<feature type="compositionally biased region" description="Acidic residues" evidence="2">
    <location>
        <begin position="414"/>
        <end position="426"/>
    </location>
</feature>
<feature type="compositionally biased region" description="Acidic residues" evidence="2">
    <location>
        <begin position="660"/>
        <end position="682"/>
    </location>
</feature>
<dbReference type="AlphaFoldDB" id="A0A914KRP5"/>
<dbReference type="PANTHER" id="PTHR11579:SF9">
    <property type="entry name" value="PROTEIN-L-ISOASPARTATE O-METHYLTRANSFERASE"/>
    <property type="match status" value="1"/>
</dbReference>
<feature type="region of interest" description="Disordered" evidence="2">
    <location>
        <begin position="406"/>
        <end position="426"/>
    </location>
</feature>
<dbReference type="SUPFAM" id="SSF53335">
    <property type="entry name" value="S-adenosyl-L-methionine-dependent methyltransferases"/>
    <property type="match status" value="1"/>
</dbReference>
<evidence type="ECO:0000256" key="1">
    <source>
        <dbReference type="ARBA" id="ARBA00005369"/>
    </source>
</evidence>
<dbReference type="Pfam" id="PF01135">
    <property type="entry name" value="PCMT"/>
    <property type="match status" value="1"/>
</dbReference>
<dbReference type="InterPro" id="IPR000682">
    <property type="entry name" value="PCMT"/>
</dbReference>
<dbReference type="GO" id="GO:0004719">
    <property type="term" value="F:protein-L-isoaspartate (D-aspartate) O-methyltransferase activity"/>
    <property type="evidence" value="ECO:0007669"/>
    <property type="project" value="InterPro"/>
</dbReference>
<reference evidence="4" key="1">
    <citation type="submission" date="2022-11" db="UniProtKB">
        <authorList>
            <consortium name="WormBaseParasite"/>
        </authorList>
    </citation>
    <scope>IDENTIFICATION</scope>
</reference>
<dbReference type="PANTHER" id="PTHR11579">
    <property type="entry name" value="PROTEIN-L-ISOASPARTATE O-METHYLTRANSFERASE"/>
    <property type="match status" value="1"/>
</dbReference>
<feature type="compositionally biased region" description="Basic and acidic residues" evidence="2">
    <location>
        <begin position="645"/>
        <end position="659"/>
    </location>
</feature>
<dbReference type="Proteomes" id="UP000887563">
    <property type="component" value="Unplaced"/>
</dbReference>
<dbReference type="GO" id="GO:0005737">
    <property type="term" value="C:cytoplasm"/>
    <property type="evidence" value="ECO:0007669"/>
    <property type="project" value="TreeGrafter"/>
</dbReference>
<feature type="compositionally biased region" description="Polar residues" evidence="2">
    <location>
        <begin position="685"/>
        <end position="716"/>
    </location>
</feature>
<feature type="compositionally biased region" description="Basic and acidic residues" evidence="2">
    <location>
        <begin position="531"/>
        <end position="545"/>
    </location>
</feature>
<feature type="compositionally biased region" description="Polar residues" evidence="2">
    <location>
        <begin position="515"/>
        <end position="530"/>
    </location>
</feature>
<feature type="compositionally biased region" description="Low complexity" evidence="2">
    <location>
        <begin position="737"/>
        <end position="758"/>
    </location>
</feature>
<proteinExistence type="inferred from homology"/>
<organism evidence="3 4">
    <name type="scientific">Meloidogyne incognita</name>
    <name type="common">Southern root-knot nematode worm</name>
    <name type="synonym">Oxyuris incognita</name>
    <dbReference type="NCBI Taxonomy" id="6306"/>
    <lineage>
        <taxon>Eukaryota</taxon>
        <taxon>Metazoa</taxon>
        <taxon>Ecdysozoa</taxon>
        <taxon>Nematoda</taxon>
        <taxon>Chromadorea</taxon>
        <taxon>Rhabditida</taxon>
        <taxon>Tylenchina</taxon>
        <taxon>Tylenchomorpha</taxon>
        <taxon>Tylenchoidea</taxon>
        <taxon>Meloidogynidae</taxon>
        <taxon>Meloidogyninae</taxon>
        <taxon>Meloidogyne</taxon>
        <taxon>Meloidogyne incognita group</taxon>
    </lineage>
</organism>
<feature type="region of interest" description="Disordered" evidence="2">
    <location>
        <begin position="457"/>
        <end position="632"/>
    </location>
</feature>
<feature type="region of interest" description="Disordered" evidence="2">
    <location>
        <begin position="645"/>
        <end position="758"/>
    </location>
</feature>
<dbReference type="Gene3D" id="3.40.50.150">
    <property type="entry name" value="Vaccinia Virus protein VP39"/>
    <property type="match status" value="1"/>
</dbReference>
<sequence>MGLVASVGKNNDELVDNLVKHDSIKNGRVERIMRLVDRGKFMPENAVEENAYKDSAWKSDLGLPGFLHISAPCIYANVLEHLDLQKGQSFLNIGSGTGYLSTMAGFFLEENGINHGVELYENVADYAAERISLFQSSPEACAFEWCSPTYFVGNAFQLEQNTNKYDRIYCGALVPESHRAYFCSFLKEEGILVMPYGHSLQRVIRKSEKLFKTRDLSAVTFSHLIPVNIDDNSLSNGHVSLPLFQPTSLQFLCRNKIRQLIRQKLLFDKPVEIFSLYAEKHAKKASNVHHDNDEGRNQRDPLPADPPRHMILDDMTYDPPHMPHPLPSRTPVGSNLHGDPTNNNNRVANNNGRHNHNNNNPHQLLANLRRTHAGQFRHLFALFAQDRIRRHHEAIAHHRAARRNVHIINNGNDSDSDNNDNDENDEPQIELRGIERQQRFYSGPDDEAFNFVFESEDEVNNYDDDHEDEVEEEEEEEEEVEENVENDDDDSIENYENVNRTDNEEENNETVNSEAGSWSDKNNVGSTSSESHVDLNNDKNDDSYKTARMTTTPKKKAKTTSKMSKNTLTRLGLELSSDEEEEEKEEEEEEKKDREKEEKEDEEEKEDGEKEDEKEEDGDNSNESFETAKDIIMINDENFEAFERYASKMSKNSDDKEDKIEEEGRDDDGMENDDEKLEEEEKLNDSMNSSLLKNGNCNNKRLRTCTSNSMEMPQSSKIKRRLSYIQQQQEGEDVGPSTSSSISGLNNTNNTNSQQQQLLSDARLTGEFLQEDAVLFKSRKEEEKKVAEDKEVAEAKFNETKVKERTEQLANFHAKFIELIQSLPLNIQMRKFLVYENA</sequence>
<name>A0A914KRP5_MELIC</name>
<protein>
    <submittedName>
        <fullName evidence="4">Protein-L-isoaspartate O-methyltransferase</fullName>
    </submittedName>
</protein>
<feature type="compositionally biased region" description="Acidic residues" evidence="2">
    <location>
        <begin position="576"/>
        <end position="590"/>
    </location>
</feature>
<evidence type="ECO:0000313" key="4">
    <source>
        <dbReference type="WBParaSite" id="Minc3s00067g03373"/>
    </source>
</evidence>
<feature type="region of interest" description="Disordered" evidence="2">
    <location>
        <begin position="285"/>
        <end position="362"/>
    </location>
</feature>
<keyword evidence="3" id="KW-1185">Reference proteome</keyword>
<evidence type="ECO:0000313" key="3">
    <source>
        <dbReference type="Proteomes" id="UP000887563"/>
    </source>
</evidence>
<dbReference type="InterPro" id="IPR029063">
    <property type="entry name" value="SAM-dependent_MTases_sf"/>
</dbReference>
<feature type="compositionally biased region" description="Acidic residues" evidence="2">
    <location>
        <begin position="598"/>
        <end position="620"/>
    </location>
</feature>
<comment type="similarity">
    <text evidence="1">Belongs to the methyltransferase superfamily. L-isoaspartyl/D-aspartyl protein methyltransferase family.</text>
</comment>